<proteinExistence type="predicted"/>
<keyword evidence="2" id="KW-1185">Reference proteome</keyword>
<evidence type="ECO:0000313" key="1">
    <source>
        <dbReference type="EMBL" id="MBB3017627.1"/>
    </source>
</evidence>
<dbReference type="EMBL" id="JACHWB010000001">
    <property type="protein sequence ID" value="MBB3017627.1"/>
    <property type="molecule type" value="Genomic_DNA"/>
</dbReference>
<comment type="caution">
    <text evidence="1">The sequence shown here is derived from an EMBL/GenBank/DDBJ whole genome shotgun (WGS) entry which is preliminary data.</text>
</comment>
<dbReference type="AlphaFoldDB" id="A0A7W4VJA0"/>
<protein>
    <submittedName>
        <fullName evidence="1">Uncharacterized protein</fullName>
    </submittedName>
</protein>
<organism evidence="1 2">
    <name type="scientific">Microvirga lupini</name>
    <dbReference type="NCBI Taxonomy" id="420324"/>
    <lineage>
        <taxon>Bacteria</taxon>
        <taxon>Pseudomonadati</taxon>
        <taxon>Pseudomonadota</taxon>
        <taxon>Alphaproteobacteria</taxon>
        <taxon>Hyphomicrobiales</taxon>
        <taxon>Methylobacteriaceae</taxon>
        <taxon>Microvirga</taxon>
    </lineage>
</organism>
<reference evidence="1 2" key="1">
    <citation type="submission" date="2020-08" db="EMBL/GenBank/DDBJ databases">
        <title>The Agave Microbiome: Exploring the role of microbial communities in plant adaptations to desert environments.</title>
        <authorList>
            <person name="Partida-Martinez L.P."/>
        </authorList>
    </citation>
    <scope>NUCLEOTIDE SEQUENCE [LARGE SCALE GENOMIC DNA]</scope>
    <source>
        <strain evidence="1 2">AT3.9</strain>
    </source>
</reference>
<evidence type="ECO:0000313" key="2">
    <source>
        <dbReference type="Proteomes" id="UP000532010"/>
    </source>
</evidence>
<dbReference type="Proteomes" id="UP000532010">
    <property type="component" value="Unassembled WGS sequence"/>
</dbReference>
<gene>
    <name evidence="1" type="ORF">FHR70_000667</name>
</gene>
<accession>A0A7W4VJA0</accession>
<name>A0A7W4VJA0_9HYPH</name>
<dbReference type="RefSeq" id="WP_183447089.1">
    <property type="nucleotide sequence ID" value="NZ_JACHWB010000001.1"/>
</dbReference>
<sequence length="68" mass="7403">MPKLIAGHVMAICTTWLTWALLAPIIAGPVPMAEPPHNCPAPYTQHGVGKDLKTFTRTVDRCAQQHAQ</sequence>